<evidence type="ECO:0000259" key="7">
    <source>
        <dbReference type="PROSITE" id="PS51072"/>
    </source>
</evidence>
<keyword evidence="9" id="KW-1185">Reference proteome</keyword>
<evidence type="ECO:0000256" key="3">
    <source>
        <dbReference type="ARBA" id="ARBA00022927"/>
    </source>
</evidence>
<dbReference type="Gene3D" id="3.30.450.60">
    <property type="match status" value="1"/>
</dbReference>
<keyword evidence="2 5" id="KW-0813">Transport</keyword>
<comment type="subcellular location">
    <subcellularLocation>
        <location evidence="1">Endomembrane system</location>
    </subcellularLocation>
</comment>
<dbReference type="InterPro" id="IPR011012">
    <property type="entry name" value="Longin-like_dom_sf"/>
</dbReference>
<name>A0AAV5RG51_STABA</name>
<dbReference type="FunFam" id="3.30.450.60:FF:000002">
    <property type="entry name" value="AP-2 complex subunit mu, putative"/>
    <property type="match status" value="1"/>
</dbReference>
<keyword evidence="4" id="KW-0472">Membrane</keyword>
<dbReference type="GO" id="GO:0030131">
    <property type="term" value="C:clathrin adaptor complex"/>
    <property type="evidence" value="ECO:0007669"/>
    <property type="project" value="UniProtKB-UniRule"/>
</dbReference>
<dbReference type="InterPro" id="IPR028565">
    <property type="entry name" value="MHD"/>
</dbReference>
<dbReference type="Gene3D" id="2.60.40.1170">
    <property type="entry name" value="Mu homology domain, subdomain B"/>
    <property type="match status" value="2"/>
</dbReference>
<gene>
    <name evidence="8" type="ORF">DASB73_010510</name>
</gene>
<comment type="similarity">
    <text evidence="5">Belongs to the adaptor complexes medium subunit family.</text>
</comment>
<sequence>MISAILIYGHRGEILASRIYKPGLRRAITDAFRVEVISAEELTPPVLMLGSTTFLHIMYNGMFVVAVTRFDVDALAVFEFLYQLCELCNKKLGQFNESACYMYVTQIYEILDELVDFGFPQNQEDSLLELKSKKPEVESADFGVVSSLKRTLTSSKSPLPQLRTMRHKQSSNANSGASSPSLSVNSGGLSPIEQEKTSPSSDSPWRKSTVKHRRNEVYLDVIEKLTCVFTTQGEVKSAFVDGSVRFKAHLSGVPVCQIIFNKTNLLESCQLHSCADHTKFHDDGNIVFTPPEGSFDLMRYHVRQDIQVPLKITARMEALELKVCVECILEPKRYLSDLVLTVPVALSKSGETPRAKSSYLGGKVKYLVEKSAFEWKVGRLSGRNSATLSVLAEGRSLSGIVDASFLIAMYTCSHLKVETLKITEDSKYSALKWVRYQTEAESCEMRLDSLNSKHS</sequence>
<protein>
    <submittedName>
        <fullName evidence="8">Apm4 protein</fullName>
    </submittedName>
</protein>
<accession>A0AAV5RG51</accession>
<dbReference type="Pfam" id="PF00928">
    <property type="entry name" value="Adap_comp_sub"/>
    <property type="match status" value="1"/>
</dbReference>
<dbReference type="GO" id="GO:0012505">
    <property type="term" value="C:endomembrane system"/>
    <property type="evidence" value="ECO:0007669"/>
    <property type="project" value="UniProtKB-SubCell"/>
</dbReference>
<proteinExistence type="inferred from homology"/>
<dbReference type="InterPro" id="IPR050431">
    <property type="entry name" value="Adaptor_comp_med_subunit"/>
</dbReference>
<dbReference type="SUPFAM" id="SSF49447">
    <property type="entry name" value="Second domain of Mu2 adaptin subunit (ap50) of ap2 adaptor"/>
    <property type="match status" value="1"/>
</dbReference>
<evidence type="ECO:0000256" key="2">
    <source>
        <dbReference type="ARBA" id="ARBA00022448"/>
    </source>
</evidence>
<organism evidence="8 9">
    <name type="scientific">Starmerella bacillaris</name>
    <name type="common">Yeast</name>
    <name type="synonym">Candida zemplinina</name>
    <dbReference type="NCBI Taxonomy" id="1247836"/>
    <lineage>
        <taxon>Eukaryota</taxon>
        <taxon>Fungi</taxon>
        <taxon>Dikarya</taxon>
        <taxon>Ascomycota</taxon>
        <taxon>Saccharomycotina</taxon>
        <taxon>Dipodascomycetes</taxon>
        <taxon>Dipodascales</taxon>
        <taxon>Trichomonascaceae</taxon>
        <taxon>Starmerella</taxon>
    </lineage>
</organism>
<evidence type="ECO:0000313" key="9">
    <source>
        <dbReference type="Proteomes" id="UP001362899"/>
    </source>
</evidence>
<dbReference type="InterPro" id="IPR036168">
    <property type="entry name" value="AP2_Mu_C_sf"/>
</dbReference>
<dbReference type="PIRSF" id="PIRSF005992">
    <property type="entry name" value="Clathrin_mu"/>
    <property type="match status" value="1"/>
</dbReference>
<evidence type="ECO:0000256" key="4">
    <source>
        <dbReference type="ARBA" id="ARBA00023136"/>
    </source>
</evidence>
<evidence type="ECO:0000256" key="1">
    <source>
        <dbReference type="ARBA" id="ARBA00004308"/>
    </source>
</evidence>
<dbReference type="InterPro" id="IPR001392">
    <property type="entry name" value="Clathrin_mu"/>
</dbReference>
<dbReference type="SUPFAM" id="SSF64356">
    <property type="entry name" value="SNARE-like"/>
    <property type="match status" value="1"/>
</dbReference>
<dbReference type="PROSITE" id="PS51072">
    <property type="entry name" value="MHD"/>
    <property type="match status" value="1"/>
</dbReference>
<dbReference type="GO" id="GO:0006886">
    <property type="term" value="P:intracellular protein transport"/>
    <property type="evidence" value="ECO:0007669"/>
    <property type="project" value="UniProtKB-UniRule"/>
</dbReference>
<dbReference type="AlphaFoldDB" id="A0AAV5RG51"/>
<dbReference type="PRINTS" id="PR00314">
    <property type="entry name" value="CLATHRINADPT"/>
</dbReference>
<feature type="compositionally biased region" description="Low complexity" evidence="6">
    <location>
        <begin position="170"/>
        <end position="191"/>
    </location>
</feature>
<dbReference type="EMBL" id="BTGC01000003">
    <property type="protein sequence ID" value="GMM50093.1"/>
    <property type="molecule type" value="Genomic_DNA"/>
</dbReference>
<dbReference type="GO" id="GO:0016192">
    <property type="term" value="P:vesicle-mediated transport"/>
    <property type="evidence" value="ECO:0007669"/>
    <property type="project" value="InterPro"/>
</dbReference>
<keyword evidence="3 5" id="KW-0653">Protein transport</keyword>
<dbReference type="PANTHER" id="PTHR10529">
    <property type="entry name" value="AP COMPLEX SUBUNIT MU"/>
    <property type="match status" value="1"/>
</dbReference>
<evidence type="ECO:0000256" key="6">
    <source>
        <dbReference type="SAM" id="MobiDB-lite"/>
    </source>
</evidence>
<feature type="region of interest" description="Disordered" evidence="6">
    <location>
        <begin position="159"/>
        <end position="209"/>
    </location>
</feature>
<reference evidence="8 9" key="1">
    <citation type="journal article" date="2023" name="Elife">
        <title>Identification of key yeast species and microbe-microbe interactions impacting larval growth of Drosophila in the wild.</title>
        <authorList>
            <person name="Mure A."/>
            <person name="Sugiura Y."/>
            <person name="Maeda R."/>
            <person name="Honda K."/>
            <person name="Sakurai N."/>
            <person name="Takahashi Y."/>
            <person name="Watada M."/>
            <person name="Katoh T."/>
            <person name="Gotoh A."/>
            <person name="Gotoh Y."/>
            <person name="Taniguchi I."/>
            <person name="Nakamura K."/>
            <person name="Hayashi T."/>
            <person name="Katayama T."/>
            <person name="Uemura T."/>
            <person name="Hattori Y."/>
        </authorList>
    </citation>
    <scope>NUCLEOTIDE SEQUENCE [LARGE SCALE GENOMIC DNA]</scope>
    <source>
        <strain evidence="8 9">SB-73</strain>
    </source>
</reference>
<dbReference type="Proteomes" id="UP001362899">
    <property type="component" value="Unassembled WGS sequence"/>
</dbReference>
<evidence type="ECO:0000313" key="8">
    <source>
        <dbReference type="EMBL" id="GMM50093.1"/>
    </source>
</evidence>
<feature type="domain" description="MHD" evidence="7">
    <location>
        <begin position="214"/>
        <end position="446"/>
    </location>
</feature>
<evidence type="ECO:0000256" key="5">
    <source>
        <dbReference type="PIRNR" id="PIRNR005992"/>
    </source>
</evidence>
<comment type="caution">
    <text evidence="8">The sequence shown here is derived from an EMBL/GenBank/DDBJ whole genome shotgun (WGS) entry which is preliminary data.</text>
</comment>